<proteinExistence type="inferred from homology"/>
<dbReference type="GO" id="GO:0019706">
    <property type="term" value="F:protein-cysteine S-palmitoyltransferase activity"/>
    <property type="evidence" value="ECO:0007669"/>
    <property type="project" value="UniProtKB-EC"/>
</dbReference>
<protein>
    <recommendedName>
        <fullName evidence="7">Palmitoyltransferase</fullName>
        <ecNumber evidence="7">2.3.1.225</ecNumber>
    </recommendedName>
</protein>
<accession>A0AA88KNY9</accession>
<dbReference type="InterPro" id="IPR001594">
    <property type="entry name" value="Palmitoyltrfase_DHHC"/>
</dbReference>
<keyword evidence="4 7" id="KW-1133">Transmembrane helix</keyword>
<keyword evidence="11" id="KW-1185">Reference proteome</keyword>
<feature type="compositionally biased region" description="Polar residues" evidence="8">
    <location>
        <begin position="1"/>
        <end position="11"/>
    </location>
</feature>
<evidence type="ECO:0000256" key="6">
    <source>
        <dbReference type="ARBA" id="ARBA00023315"/>
    </source>
</evidence>
<name>A0AA88KNY9_NAELO</name>
<dbReference type="PROSITE" id="PS50216">
    <property type="entry name" value="DHHC"/>
    <property type="match status" value="1"/>
</dbReference>
<comment type="caution">
    <text evidence="10">The sequence shown here is derived from an EMBL/GenBank/DDBJ whole genome shotgun (WGS) entry which is preliminary data.</text>
</comment>
<evidence type="ECO:0000256" key="5">
    <source>
        <dbReference type="ARBA" id="ARBA00023136"/>
    </source>
</evidence>
<comment type="catalytic activity">
    <reaction evidence="7">
        <text>L-cysteinyl-[protein] + hexadecanoyl-CoA = S-hexadecanoyl-L-cysteinyl-[protein] + CoA</text>
        <dbReference type="Rhea" id="RHEA:36683"/>
        <dbReference type="Rhea" id="RHEA-COMP:10131"/>
        <dbReference type="Rhea" id="RHEA-COMP:11032"/>
        <dbReference type="ChEBI" id="CHEBI:29950"/>
        <dbReference type="ChEBI" id="CHEBI:57287"/>
        <dbReference type="ChEBI" id="CHEBI:57379"/>
        <dbReference type="ChEBI" id="CHEBI:74151"/>
        <dbReference type="EC" id="2.3.1.225"/>
    </reaction>
</comment>
<organism evidence="10 11">
    <name type="scientific">Naegleria lovaniensis</name>
    <name type="common">Amoeba</name>
    <dbReference type="NCBI Taxonomy" id="51637"/>
    <lineage>
        <taxon>Eukaryota</taxon>
        <taxon>Discoba</taxon>
        <taxon>Heterolobosea</taxon>
        <taxon>Tetramitia</taxon>
        <taxon>Eutetramitia</taxon>
        <taxon>Vahlkampfiidae</taxon>
        <taxon>Naegleria</taxon>
    </lineage>
</organism>
<sequence length="371" mass="42101">MHNLLTSSTTYGEHDDKDSGSSVNSRSILHPPSSSIYFPHQLSKRHDLATSDSNALHEDSQTLDDDHEMHTSAMELLYESKVGSVFVKGARFGMRFCGVLLVIAAISLLVLNFGFYFAVILPMMNTQWWTYCFHLAFGVYMAISVGFNYFQCIRVSPGNTPKEWVHSLGDFESFKRIPKTIPGKTWSKWCGRCQQPKPVRAHHCHICDTCVLRMDHHCPWLNNCVGLENHKYFLSFVIFLAIASIYQFFMIGFGLAGVYSPDPVLLESWDFYAMLEMILSGSVGITMLLFSAWHIYLVLTNQTSIEFQFNKGKEDGENPFDIGILQNIQQVFGLLSPQPSVLCWMKLLLLPNAQKSHLDGVSYPTNQQEKV</sequence>
<evidence type="ECO:0000259" key="9">
    <source>
        <dbReference type="Pfam" id="PF01529"/>
    </source>
</evidence>
<keyword evidence="6 7" id="KW-0012">Acyltransferase</keyword>
<dbReference type="EC" id="2.3.1.225" evidence="7"/>
<evidence type="ECO:0000256" key="2">
    <source>
        <dbReference type="ARBA" id="ARBA00022679"/>
    </source>
</evidence>
<dbReference type="InterPro" id="IPR039859">
    <property type="entry name" value="PFA4/ZDH16/20/ERF2-like"/>
</dbReference>
<feature type="compositionally biased region" description="Polar residues" evidence="8">
    <location>
        <begin position="20"/>
        <end position="33"/>
    </location>
</feature>
<comment type="subcellular location">
    <subcellularLocation>
        <location evidence="1">Membrane</location>
        <topology evidence="1">Multi-pass membrane protein</topology>
    </subcellularLocation>
</comment>
<evidence type="ECO:0000256" key="3">
    <source>
        <dbReference type="ARBA" id="ARBA00022692"/>
    </source>
</evidence>
<feature type="domain" description="Palmitoyltransferase DHHC" evidence="9">
    <location>
        <begin position="187"/>
        <end position="308"/>
    </location>
</feature>
<dbReference type="PANTHER" id="PTHR12246">
    <property type="entry name" value="PALMITOYLTRANSFERASE ZDHHC16"/>
    <property type="match status" value="1"/>
</dbReference>
<dbReference type="Pfam" id="PF01529">
    <property type="entry name" value="DHHC"/>
    <property type="match status" value="1"/>
</dbReference>
<comment type="similarity">
    <text evidence="7">Belongs to the DHHC palmitoyltransferase family.</text>
</comment>
<keyword evidence="2 7" id="KW-0808">Transferase</keyword>
<dbReference type="EMBL" id="PYSW02000011">
    <property type="protein sequence ID" value="KAG2388121.1"/>
    <property type="molecule type" value="Genomic_DNA"/>
</dbReference>
<dbReference type="GO" id="GO:0016020">
    <property type="term" value="C:membrane"/>
    <property type="evidence" value="ECO:0007669"/>
    <property type="project" value="UniProtKB-SubCell"/>
</dbReference>
<dbReference type="GeneID" id="68093427"/>
<feature type="region of interest" description="Disordered" evidence="8">
    <location>
        <begin position="1"/>
        <end position="33"/>
    </location>
</feature>
<keyword evidence="5 7" id="KW-0472">Membrane</keyword>
<feature type="transmembrane region" description="Helical" evidence="7">
    <location>
        <begin position="128"/>
        <end position="150"/>
    </location>
</feature>
<reference evidence="10 11" key="1">
    <citation type="journal article" date="2018" name="BMC Genomics">
        <title>The genome of Naegleria lovaniensis, the basis for a comparative approach to unravel pathogenicity factors of the human pathogenic amoeba N. fowleri.</title>
        <authorList>
            <person name="Liechti N."/>
            <person name="Schurch N."/>
            <person name="Bruggmann R."/>
            <person name="Wittwer M."/>
        </authorList>
    </citation>
    <scope>NUCLEOTIDE SEQUENCE [LARGE SCALE GENOMIC DNA]</scope>
    <source>
        <strain evidence="10 11">ATCC 30569</strain>
    </source>
</reference>
<evidence type="ECO:0000256" key="7">
    <source>
        <dbReference type="RuleBase" id="RU079119"/>
    </source>
</evidence>
<feature type="transmembrane region" description="Helical" evidence="7">
    <location>
        <begin position="96"/>
        <end position="122"/>
    </location>
</feature>
<evidence type="ECO:0000313" key="10">
    <source>
        <dbReference type="EMBL" id="KAG2388121.1"/>
    </source>
</evidence>
<evidence type="ECO:0000256" key="1">
    <source>
        <dbReference type="ARBA" id="ARBA00004141"/>
    </source>
</evidence>
<dbReference type="RefSeq" id="XP_044552113.1">
    <property type="nucleotide sequence ID" value="XM_044699927.1"/>
</dbReference>
<gene>
    <name evidence="10" type="ORF">C9374_000971</name>
</gene>
<feature type="transmembrane region" description="Helical" evidence="7">
    <location>
        <begin position="271"/>
        <end position="299"/>
    </location>
</feature>
<comment type="domain">
    <text evidence="7">The DHHC domain is required for palmitoyltransferase activity.</text>
</comment>
<dbReference type="Proteomes" id="UP000816034">
    <property type="component" value="Unassembled WGS sequence"/>
</dbReference>
<dbReference type="AlphaFoldDB" id="A0AA88KNY9"/>
<keyword evidence="3 7" id="KW-0812">Transmembrane</keyword>
<feature type="transmembrane region" description="Helical" evidence="7">
    <location>
        <begin position="232"/>
        <end position="259"/>
    </location>
</feature>
<evidence type="ECO:0000256" key="8">
    <source>
        <dbReference type="SAM" id="MobiDB-lite"/>
    </source>
</evidence>
<evidence type="ECO:0000256" key="4">
    <source>
        <dbReference type="ARBA" id="ARBA00022989"/>
    </source>
</evidence>
<evidence type="ECO:0000313" key="11">
    <source>
        <dbReference type="Proteomes" id="UP000816034"/>
    </source>
</evidence>